<keyword evidence="3" id="KW-0333">Golgi apparatus</keyword>
<evidence type="ECO:0000256" key="3">
    <source>
        <dbReference type="ARBA" id="ARBA00023034"/>
    </source>
</evidence>
<dbReference type="KEGG" id="mng:MNEG_2876"/>
<dbReference type="GeneID" id="25735754"/>
<dbReference type="PANTHER" id="PTHR21514:SF0">
    <property type="entry name" value="AP-4 COMPLEX ACCESSORY SUBUNIT TEPSIN"/>
    <property type="match status" value="1"/>
</dbReference>
<reference evidence="7 8" key="1">
    <citation type="journal article" date="2013" name="BMC Genomics">
        <title>Reconstruction of the lipid metabolism for the microalga Monoraphidium neglectum from its genome sequence reveals characteristics suitable for biofuel production.</title>
        <authorList>
            <person name="Bogen C."/>
            <person name="Al-Dilaimi A."/>
            <person name="Albersmeier A."/>
            <person name="Wichmann J."/>
            <person name="Grundmann M."/>
            <person name="Rupp O."/>
            <person name="Lauersen K.J."/>
            <person name="Blifernez-Klassen O."/>
            <person name="Kalinowski J."/>
            <person name="Goesmann A."/>
            <person name="Mussgnug J.H."/>
            <person name="Kruse O."/>
        </authorList>
    </citation>
    <scope>NUCLEOTIDE SEQUENCE [LARGE SCALE GENOMIC DNA]</scope>
    <source>
        <strain evidence="7 8">SAG 48.87</strain>
    </source>
</reference>
<gene>
    <name evidence="7" type="ORF">MNEG_2876</name>
</gene>
<evidence type="ECO:0000313" key="7">
    <source>
        <dbReference type="EMBL" id="KIZ05085.1"/>
    </source>
</evidence>
<protein>
    <submittedName>
        <fullName evidence="7">VHS domain-containing protein</fullName>
    </submittedName>
</protein>
<keyword evidence="4" id="KW-0968">Cytoplasmic vesicle</keyword>
<dbReference type="InterPro" id="IPR039273">
    <property type="entry name" value="TEPSIN"/>
</dbReference>
<dbReference type="RefSeq" id="XP_013904104.1">
    <property type="nucleotide sequence ID" value="XM_014048650.1"/>
</dbReference>
<dbReference type="GO" id="GO:0032588">
    <property type="term" value="C:trans-Golgi network membrane"/>
    <property type="evidence" value="ECO:0007669"/>
    <property type="project" value="TreeGrafter"/>
</dbReference>
<evidence type="ECO:0000256" key="4">
    <source>
        <dbReference type="ARBA" id="ARBA00023329"/>
    </source>
</evidence>
<feature type="region of interest" description="Disordered" evidence="5">
    <location>
        <begin position="129"/>
        <end position="155"/>
    </location>
</feature>
<dbReference type="InterPro" id="IPR013809">
    <property type="entry name" value="ENTH"/>
</dbReference>
<dbReference type="CDD" id="cd03572">
    <property type="entry name" value="ENTH_like_Tepsin"/>
    <property type="match status" value="1"/>
</dbReference>
<name>A0A0D2MR59_9CHLO</name>
<dbReference type="Gene3D" id="1.25.40.90">
    <property type="match status" value="1"/>
</dbReference>
<dbReference type="STRING" id="145388.A0A0D2MR59"/>
<dbReference type="InterPro" id="IPR008942">
    <property type="entry name" value="ENTH_VHS"/>
</dbReference>
<dbReference type="GO" id="GO:0030136">
    <property type="term" value="C:clathrin-coated vesicle"/>
    <property type="evidence" value="ECO:0007669"/>
    <property type="project" value="UniProtKB-SubCell"/>
</dbReference>
<dbReference type="Proteomes" id="UP000054498">
    <property type="component" value="Unassembled WGS sequence"/>
</dbReference>
<proteinExistence type="predicted"/>
<evidence type="ECO:0000256" key="2">
    <source>
        <dbReference type="ARBA" id="ARBA00004601"/>
    </source>
</evidence>
<organism evidence="7 8">
    <name type="scientific">Monoraphidium neglectum</name>
    <dbReference type="NCBI Taxonomy" id="145388"/>
    <lineage>
        <taxon>Eukaryota</taxon>
        <taxon>Viridiplantae</taxon>
        <taxon>Chlorophyta</taxon>
        <taxon>core chlorophytes</taxon>
        <taxon>Chlorophyceae</taxon>
        <taxon>CS clade</taxon>
        <taxon>Sphaeropleales</taxon>
        <taxon>Selenastraceae</taxon>
        <taxon>Monoraphidium</taxon>
    </lineage>
</organism>
<dbReference type="EMBL" id="KK100560">
    <property type="protein sequence ID" value="KIZ05085.1"/>
    <property type="molecule type" value="Genomic_DNA"/>
</dbReference>
<dbReference type="Pfam" id="PF01417">
    <property type="entry name" value="ENTH"/>
    <property type="match status" value="1"/>
</dbReference>
<feature type="region of interest" description="Disordered" evidence="5">
    <location>
        <begin position="238"/>
        <end position="258"/>
    </location>
</feature>
<dbReference type="OrthoDB" id="118154at2759"/>
<dbReference type="InterPro" id="IPR035802">
    <property type="entry name" value="ENTH/VHS_tepsin"/>
</dbReference>
<evidence type="ECO:0000256" key="5">
    <source>
        <dbReference type="SAM" id="MobiDB-lite"/>
    </source>
</evidence>
<keyword evidence="8" id="KW-1185">Reference proteome</keyword>
<dbReference type="AlphaFoldDB" id="A0A0D2MR59"/>
<comment type="subcellular location">
    <subcellularLocation>
        <location evidence="1">Cytoplasmic vesicle</location>
        <location evidence="1">Clathrin-coated vesicle</location>
    </subcellularLocation>
    <subcellularLocation>
        <location evidence="2">Golgi apparatus</location>
        <location evidence="2">trans-Golgi network</location>
    </subcellularLocation>
</comment>
<feature type="domain" description="ENTH" evidence="6">
    <location>
        <begin position="1"/>
        <end position="117"/>
    </location>
</feature>
<feature type="compositionally biased region" description="Polar residues" evidence="5">
    <location>
        <begin position="249"/>
        <end position="258"/>
    </location>
</feature>
<feature type="compositionally biased region" description="Polar residues" evidence="5">
    <location>
        <begin position="201"/>
        <end position="213"/>
    </location>
</feature>
<dbReference type="PROSITE" id="PS50942">
    <property type="entry name" value="ENTH"/>
    <property type="match status" value="1"/>
</dbReference>
<sequence>MPKDDPAPVFLLDEILELARSSPEQAQAVAESIERKLASKSPIVKFKALRIIKHLCTKGCSTFQRCMQKQSGAVRELVHWRGEPDPFKGDVPNARVREFAKEVLEVLFNANPVASSAAASGSLAAQGRIQGFGSDGPGGAAPGRSSHSSGYGGGGGGGGGGGMGALAGAAASLEGPLAAGVATVAGAINDFLGNSGARTGLTGSRYGNTSPTRNGGGGGGYNNGGGGYGGFEPMGGYNGGGGGSSSSSAPRVTPSQVLGSEESVVGDVCAPGGLRPTPDAADLRRFVGASSAMDGLRLAEVLRAKMEGAGGWQVALRALCALEAVLQQGSSQAAGEVAVMFQSDPAPLQALATAPQALPYATAAPAAAAPAADLLSLDDEAPTPAAAAAAAPASALDLLGDLAGPPEPAVPPPAAAAAAAADSMFSGLEVGVAPAAQQTAAAVQDLFGGLSMSPEPPMAAAAVVRAAAGPPAVGEAQHL</sequence>
<feature type="region of interest" description="Disordered" evidence="5">
    <location>
        <begin position="199"/>
        <end position="219"/>
    </location>
</feature>
<dbReference type="PANTHER" id="PTHR21514">
    <property type="entry name" value="AP-4 COMPLEX ACCESSORY SUBUNIT TEPSIN"/>
    <property type="match status" value="1"/>
</dbReference>
<evidence type="ECO:0000313" key="8">
    <source>
        <dbReference type="Proteomes" id="UP000054498"/>
    </source>
</evidence>
<evidence type="ECO:0000256" key="1">
    <source>
        <dbReference type="ARBA" id="ARBA00004132"/>
    </source>
</evidence>
<dbReference type="SUPFAM" id="SSF48464">
    <property type="entry name" value="ENTH/VHS domain"/>
    <property type="match status" value="1"/>
</dbReference>
<evidence type="ECO:0000259" key="6">
    <source>
        <dbReference type="PROSITE" id="PS50942"/>
    </source>
</evidence>
<accession>A0A0D2MR59</accession>